<keyword evidence="1" id="KW-1133">Transmembrane helix</keyword>
<reference evidence="3" key="1">
    <citation type="submission" date="2022-11" db="UniProtKB">
        <authorList>
            <consortium name="WormBaseParasite"/>
        </authorList>
    </citation>
    <scope>IDENTIFICATION</scope>
</reference>
<organism evidence="2 3">
    <name type="scientific">Romanomermis culicivorax</name>
    <name type="common">Nematode worm</name>
    <dbReference type="NCBI Taxonomy" id="13658"/>
    <lineage>
        <taxon>Eukaryota</taxon>
        <taxon>Metazoa</taxon>
        <taxon>Ecdysozoa</taxon>
        <taxon>Nematoda</taxon>
        <taxon>Enoplea</taxon>
        <taxon>Dorylaimia</taxon>
        <taxon>Mermithida</taxon>
        <taxon>Mermithoidea</taxon>
        <taxon>Mermithidae</taxon>
        <taxon>Romanomermis</taxon>
    </lineage>
</organism>
<protein>
    <submittedName>
        <fullName evidence="3">Uncharacterized protein</fullName>
    </submittedName>
</protein>
<accession>A0A915KAD8</accession>
<keyword evidence="2" id="KW-1185">Reference proteome</keyword>
<dbReference type="AlphaFoldDB" id="A0A915KAD8"/>
<keyword evidence="1" id="KW-0812">Transmembrane</keyword>
<dbReference type="Proteomes" id="UP000887565">
    <property type="component" value="Unplaced"/>
</dbReference>
<evidence type="ECO:0000256" key="1">
    <source>
        <dbReference type="SAM" id="Phobius"/>
    </source>
</evidence>
<feature type="transmembrane region" description="Helical" evidence="1">
    <location>
        <begin position="99"/>
        <end position="120"/>
    </location>
</feature>
<sequence>MLTLGTLDILTQVMSMVQMSKSKPKSISHSTSCINGVCESITINGGDNESISSSVNMIQNNGTITTTRKTRLCKGCLCLICKATSCIIRRRRSRKCYRLIRRLIHKLLLWILLIFPRLVILKMNRYALEIRMSPPVNEKSNVQIYNCFEIDSV</sequence>
<keyword evidence="1" id="KW-0472">Membrane</keyword>
<evidence type="ECO:0000313" key="2">
    <source>
        <dbReference type="Proteomes" id="UP000887565"/>
    </source>
</evidence>
<name>A0A915KAD8_ROMCU</name>
<dbReference type="WBParaSite" id="nRc.2.0.1.t35662-RA">
    <property type="protein sequence ID" value="nRc.2.0.1.t35662-RA"/>
    <property type="gene ID" value="nRc.2.0.1.g35662"/>
</dbReference>
<evidence type="ECO:0000313" key="3">
    <source>
        <dbReference type="WBParaSite" id="nRc.2.0.1.t35662-RA"/>
    </source>
</evidence>
<proteinExistence type="predicted"/>